<organism evidence="7 8">
    <name type="scientific">Rhizobium tumorigenes</name>
    <dbReference type="NCBI Taxonomy" id="2041385"/>
    <lineage>
        <taxon>Bacteria</taxon>
        <taxon>Pseudomonadati</taxon>
        <taxon>Pseudomonadota</taxon>
        <taxon>Alphaproteobacteria</taxon>
        <taxon>Hyphomicrobiales</taxon>
        <taxon>Rhizobiaceae</taxon>
        <taxon>Rhizobium/Agrobacterium group</taxon>
        <taxon>Rhizobium</taxon>
    </lineage>
</organism>
<dbReference type="GO" id="GO:0005975">
    <property type="term" value="P:carbohydrate metabolic process"/>
    <property type="evidence" value="ECO:0007669"/>
    <property type="project" value="InterPro"/>
</dbReference>
<evidence type="ECO:0000313" key="8">
    <source>
        <dbReference type="Proteomes" id="UP000249499"/>
    </source>
</evidence>
<dbReference type="PROSITE" id="PS51677">
    <property type="entry name" value="NODB"/>
    <property type="match status" value="1"/>
</dbReference>
<accession>A0AAF1KA65</accession>
<evidence type="ECO:0000256" key="3">
    <source>
        <dbReference type="ARBA" id="ARBA00020071"/>
    </source>
</evidence>
<reference evidence="8" key="2">
    <citation type="journal article" date="2023" name="MicrobiologyOpen">
        <title>Genomics of the tumorigenes clade of the family Rhizobiaceae and description of Rhizobium rhododendri sp. nov.</title>
        <authorList>
            <person name="Kuzmanovic N."/>
            <person name="diCenzo G.C."/>
            <person name="Bunk B."/>
            <person name="Sproeer C."/>
            <person name="Fruehling A."/>
            <person name="Neumann-Schaal M."/>
            <person name="Overmann J."/>
            <person name="Smalla K."/>
        </authorList>
    </citation>
    <scope>NUCLEOTIDE SEQUENCE [LARGE SCALE GENOMIC DNA]</scope>
    <source>
        <strain evidence="8">1078</strain>
    </source>
</reference>
<evidence type="ECO:0000256" key="2">
    <source>
        <dbReference type="ARBA" id="ARBA00010973"/>
    </source>
</evidence>
<dbReference type="RefSeq" id="WP_111217929.1">
    <property type="nucleotide sequence ID" value="NZ_CP117255.1"/>
</dbReference>
<evidence type="ECO:0000256" key="4">
    <source>
        <dbReference type="ARBA" id="ARBA00022729"/>
    </source>
</evidence>
<dbReference type="InterPro" id="IPR002509">
    <property type="entry name" value="NODB_dom"/>
</dbReference>
<dbReference type="InterPro" id="IPR011330">
    <property type="entry name" value="Glyco_hydro/deAcase_b/a-brl"/>
</dbReference>
<evidence type="ECO:0000256" key="5">
    <source>
        <dbReference type="ARBA" id="ARBA00032976"/>
    </source>
</evidence>
<evidence type="ECO:0000259" key="6">
    <source>
        <dbReference type="PROSITE" id="PS51677"/>
    </source>
</evidence>
<sequence>MSLELRRRLKRTAVGAGLDVALLLKSLGAMKAAAGVGAIFTLHHVRPYSPLPFAPNRHLEITPQFLDRTIRELKAEGRIFVALDELPQRIAAGGATRFAAFTLDDGNRNNVEHALPVFERHGVPVTIFVAKGLSERTHSMWWETLSILLRERETLAFDFGRGLERLDLGDLAQKQLAFERFAAFVQGTDEMEAVSAIDWLAEDEGIQPLEIVRALIMDFGALQTLARHPLVSLGAHTVSHRALARLSPAEVAFEIRESADYVAAITGRRPTTVAYPYGTASAVSAREGQIAASLGFTVGVTTRPGTVPSTAAAPMTLLPRISLNGYYQKPRYVEALASGIPMRMIGKG</sequence>
<keyword evidence="8" id="KW-1185">Reference proteome</keyword>
<comment type="function">
    <text evidence="1">Is involved in generating a small heat-stable compound (Nod), an acylated oligomer of N-acetylglucosamine, that stimulates mitosis in various plant protoplasts.</text>
</comment>
<gene>
    <name evidence="7" type="ORF">PR017_02375</name>
</gene>
<evidence type="ECO:0000313" key="7">
    <source>
        <dbReference type="EMBL" id="WFR97384.1"/>
    </source>
</evidence>
<reference evidence="7 8" key="1">
    <citation type="journal article" date="2018" name="Sci. Rep.">
        <title>Rhizobium tumorigenes sp. nov., a novel plant tumorigenic bacterium isolated from cane gall tumors on thornless blackberry.</title>
        <authorList>
            <person name="Kuzmanovi N."/>
            <person name="Smalla K."/>
            <person name="Gronow S."/>
            <person name="PuBawska J."/>
        </authorList>
    </citation>
    <scope>NUCLEOTIDE SEQUENCE [LARGE SCALE GENOMIC DNA]</scope>
    <source>
        <strain evidence="7 8">1078</strain>
    </source>
</reference>
<comment type="similarity">
    <text evidence="2">Belongs to the polysaccharide deacetylase family.</text>
</comment>
<dbReference type="KEGG" id="rtu:PR017_02375"/>
<dbReference type="PANTHER" id="PTHR34216:SF7">
    <property type="entry name" value="POLY-BETA-1,6-N-ACETYL-D-GLUCOSAMINE N-DEACETYLASE"/>
    <property type="match status" value="1"/>
</dbReference>
<proteinExistence type="inferred from homology"/>
<dbReference type="GO" id="GO:0016810">
    <property type="term" value="F:hydrolase activity, acting on carbon-nitrogen (but not peptide) bonds"/>
    <property type="evidence" value="ECO:0007669"/>
    <property type="project" value="InterPro"/>
</dbReference>
<dbReference type="Pfam" id="PF01522">
    <property type="entry name" value="Polysacc_deac_1"/>
    <property type="match status" value="1"/>
</dbReference>
<dbReference type="InterPro" id="IPR051398">
    <property type="entry name" value="Polysacch_Deacetylase"/>
</dbReference>
<protein>
    <recommendedName>
        <fullName evidence="3">Chitooligosaccharide deacetylase</fullName>
    </recommendedName>
    <alternativeName>
        <fullName evidence="5">Nodulation protein B</fullName>
    </alternativeName>
</protein>
<keyword evidence="4" id="KW-0732">Signal</keyword>
<dbReference type="PANTHER" id="PTHR34216">
    <property type="match status" value="1"/>
</dbReference>
<dbReference type="Proteomes" id="UP000249499">
    <property type="component" value="Chromosome"/>
</dbReference>
<dbReference type="AlphaFoldDB" id="A0AAF1KA65"/>
<dbReference type="EMBL" id="CP117255">
    <property type="protein sequence ID" value="WFR97384.1"/>
    <property type="molecule type" value="Genomic_DNA"/>
</dbReference>
<evidence type="ECO:0000256" key="1">
    <source>
        <dbReference type="ARBA" id="ARBA00003236"/>
    </source>
</evidence>
<dbReference type="Gene3D" id="3.20.20.370">
    <property type="entry name" value="Glycoside hydrolase/deacetylase"/>
    <property type="match status" value="1"/>
</dbReference>
<dbReference type="SUPFAM" id="SSF88713">
    <property type="entry name" value="Glycoside hydrolase/deacetylase"/>
    <property type="match status" value="1"/>
</dbReference>
<name>A0AAF1KA65_9HYPH</name>
<feature type="domain" description="NodB homology" evidence="6">
    <location>
        <begin position="97"/>
        <end position="348"/>
    </location>
</feature>